<feature type="region of interest" description="Disordered" evidence="1">
    <location>
        <begin position="165"/>
        <end position="194"/>
    </location>
</feature>
<proteinExistence type="predicted"/>
<keyword evidence="3" id="KW-1185">Reference proteome</keyword>
<organism evidence="2 3">
    <name type="scientific">Malus baccata</name>
    <name type="common">Siberian crab apple</name>
    <name type="synonym">Pyrus baccata</name>
    <dbReference type="NCBI Taxonomy" id="106549"/>
    <lineage>
        <taxon>Eukaryota</taxon>
        <taxon>Viridiplantae</taxon>
        <taxon>Streptophyta</taxon>
        <taxon>Embryophyta</taxon>
        <taxon>Tracheophyta</taxon>
        <taxon>Spermatophyta</taxon>
        <taxon>Magnoliopsida</taxon>
        <taxon>eudicotyledons</taxon>
        <taxon>Gunneridae</taxon>
        <taxon>Pentapetalae</taxon>
        <taxon>rosids</taxon>
        <taxon>fabids</taxon>
        <taxon>Rosales</taxon>
        <taxon>Rosaceae</taxon>
        <taxon>Amygdaloideae</taxon>
        <taxon>Maleae</taxon>
        <taxon>Malus</taxon>
    </lineage>
</organism>
<evidence type="ECO:0000313" key="2">
    <source>
        <dbReference type="EMBL" id="TQE06492.1"/>
    </source>
</evidence>
<dbReference type="EMBL" id="VIEB01000102">
    <property type="protein sequence ID" value="TQE06492.1"/>
    <property type="molecule type" value="Genomic_DNA"/>
</dbReference>
<accession>A0A540N620</accession>
<protein>
    <submittedName>
        <fullName evidence="2">Uncharacterized protein</fullName>
    </submittedName>
</protein>
<comment type="caution">
    <text evidence="2">The sequence shown here is derived from an EMBL/GenBank/DDBJ whole genome shotgun (WGS) entry which is preliminary data.</text>
</comment>
<evidence type="ECO:0000256" key="1">
    <source>
        <dbReference type="SAM" id="MobiDB-lite"/>
    </source>
</evidence>
<evidence type="ECO:0000313" key="3">
    <source>
        <dbReference type="Proteomes" id="UP000315295"/>
    </source>
</evidence>
<name>A0A540N620_MALBA</name>
<reference evidence="2 3" key="1">
    <citation type="journal article" date="2019" name="G3 (Bethesda)">
        <title>Sequencing of a Wild Apple (Malus baccata) Genome Unravels the Differences Between Cultivated and Wild Apple Species Regarding Disease Resistance and Cold Tolerance.</title>
        <authorList>
            <person name="Chen X."/>
        </authorList>
    </citation>
    <scope>NUCLEOTIDE SEQUENCE [LARGE SCALE GENOMIC DNA]</scope>
    <source>
        <strain evidence="3">cv. Shandingzi</strain>
        <tissue evidence="2">Leaves</tissue>
    </source>
</reference>
<dbReference type="AlphaFoldDB" id="A0A540N620"/>
<sequence length="421" mass="48262">MRFMHPRFAPPQGLPLRESLTSREFEQNYRPRWDLSAEFYKPRWAEQPNSMWMGNQEPFEQPSMPQRSSLDDKLAELAECVKQFVDSMPNTKPSAKIIAEQVAYQFTENENDSYSNFYNRWTEHPTSMWVSNQQAFQQPCVPQKLSLEDQIAKLEESTTLFMESTPKMDESEIEESQVDDPCPMEETTPDDSEISQEFVPTQVHTPHMPYQDGAKQPTKLQDCIDTDGLNGDARTKSESGNTYDQILHTINLDTEQATYTNVFDAVTVSAPAQPIALEEIHVEFYEKAHADPEILSESMATQVHVPPESFPQRLHECTKIDVLEAIHTKLAFGTSQGQLMVTTTLETGQTIDKKILVAEINKPTVDPIKFQECQSQFYKQGKFYEGKHEAFCGCLPPHRELRQVQKLWVLNTRIKSVQRSG</sequence>
<dbReference type="Proteomes" id="UP000315295">
    <property type="component" value="Unassembled WGS sequence"/>
</dbReference>
<gene>
    <name evidence="2" type="ORF">C1H46_007863</name>
</gene>